<reference evidence="1" key="1">
    <citation type="submission" date="2019-04" db="EMBL/GenBank/DDBJ databases">
        <title>Microbes associate with the intestines of laboratory mice.</title>
        <authorList>
            <person name="Navarre W."/>
            <person name="Wong E."/>
            <person name="Huang K."/>
            <person name="Tropini C."/>
            <person name="Ng K."/>
            <person name="Yu B."/>
        </authorList>
    </citation>
    <scope>NUCLEOTIDE SEQUENCE</scope>
    <source>
        <strain evidence="1">NM73_A23</strain>
    </source>
</reference>
<proteinExistence type="predicted"/>
<evidence type="ECO:0000313" key="2">
    <source>
        <dbReference type="Proteomes" id="UP000308886"/>
    </source>
</evidence>
<name>A0AC61QTW7_9BACT</name>
<sequence>MQTECIKSLLLLQRCSLSYAKIMQTEYNRACSKLPRCCLSFAKIRIFSDKYRVRISIFFVIGM</sequence>
<organism evidence="1 2">
    <name type="scientific">Palleniella muris</name>
    <dbReference type="NCBI Taxonomy" id="3038145"/>
    <lineage>
        <taxon>Bacteria</taxon>
        <taxon>Pseudomonadati</taxon>
        <taxon>Bacteroidota</taxon>
        <taxon>Bacteroidia</taxon>
        <taxon>Bacteroidales</taxon>
        <taxon>Prevotellaceae</taxon>
        <taxon>Palleniella</taxon>
    </lineage>
</organism>
<dbReference type="Proteomes" id="UP000308886">
    <property type="component" value="Unassembled WGS sequence"/>
</dbReference>
<dbReference type="EMBL" id="SRZC01000002">
    <property type="protein sequence ID" value="TGX84000.1"/>
    <property type="molecule type" value="Genomic_DNA"/>
</dbReference>
<keyword evidence="2" id="KW-1185">Reference proteome</keyword>
<evidence type="ECO:0000313" key="1">
    <source>
        <dbReference type="EMBL" id="TGX84000.1"/>
    </source>
</evidence>
<comment type="caution">
    <text evidence="1">The sequence shown here is derived from an EMBL/GenBank/DDBJ whole genome shotgun (WGS) entry which is preliminary data.</text>
</comment>
<protein>
    <submittedName>
        <fullName evidence="1">Uncharacterized protein</fullName>
    </submittedName>
</protein>
<gene>
    <name evidence="1" type="ORF">E5358_01340</name>
</gene>
<accession>A0AC61QTW7</accession>